<reference evidence="3" key="1">
    <citation type="submission" date="2016-10" db="EMBL/GenBank/DDBJ databases">
        <authorList>
            <person name="Varghese N."/>
            <person name="Submissions S."/>
        </authorList>
    </citation>
    <scope>NUCLEOTIDE SEQUENCE [LARGE SCALE GENOMIC DNA]</scope>
    <source>
        <strain evidence="3">2SM5</strain>
    </source>
</reference>
<keyword evidence="1" id="KW-1133">Transmembrane helix</keyword>
<dbReference type="EMBL" id="LT629748">
    <property type="protein sequence ID" value="SDS21529.1"/>
    <property type="molecule type" value="Genomic_DNA"/>
</dbReference>
<evidence type="ECO:0000313" key="3">
    <source>
        <dbReference type="Proteomes" id="UP000243426"/>
    </source>
</evidence>
<dbReference type="NCBIfam" id="TIGR02532">
    <property type="entry name" value="IV_pilin_GFxxxE"/>
    <property type="match status" value="1"/>
</dbReference>
<evidence type="ECO:0000256" key="1">
    <source>
        <dbReference type="SAM" id="Phobius"/>
    </source>
</evidence>
<proteinExistence type="predicted"/>
<name>A0A1H1QF57_9GAMM</name>
<dbReference type="AlphaFoldDB" id="A0A1H1QF57"/>
<keyword evidence="3" id="KW-1185">Reference proteome</keyword>
<dbReference type="InterPro" id="IPR045584">
    <property type="entry name" value="Pilin-like"/>
</dbReference>
<dbReference type="SUPFAM" id="SSF54523">
    <property type="entry name" value="Pili subunits"/>
    <property type="match status" value="1"/>
</dbReference>
<accession>A0A1H1QF57</accession>
<feature type="transmembrane region" description="Helical" evidence="1">
    <location>
        <begin position="12"/>
        <end position="35"/>
    </location>
</feature>
<dbReference type="Gene3D" id="3.30.700.10">
    <property type="entry name" value="Glycoprotein, Type 4 Pilin"/>
    <property type="match status" value="1"/>
</dbReference>
<evidence type="ECO:0000313" key="2">
    <source>
        <dbReference type="EMBL" id="SDS21529.1"/>
    </source>
</evidence>
<protein>
    <submittedName>
        <fullName evidence="2">General secretion pathway protein G</fullName>
    </submittedName>
</protein>
<keyword evidence="1" id="KW-0472">Membrane</keyword>
<organism evidence="2 3">
    <name type="scientific">Halopseudomonas litoralis</name>
    <dbReference type="NCBI Taxonomy" id="797277"/>
    <lineage>
        <taxon>Bacteria</taxon>
        <taxon>Pseudomonadati</taxon>
        <taxon>Pseudomonadota</taxon>
        <taxon>Gammaproteobacteria</taxon>
        <taxon>Pseudomonadales</taxon>
        <taxon>Pseudomonadaceae</taxon>
        <taxon>Halopseudomonas</taxon>
    </lineage>
</organism>
<gene>
    <name evidence="2" type="ORF">SAMN05216198_1453</name>
</gene>
<dbReference type="STRING" id="797277.SAMN05216198_1453"/>
<dbReference type="Proteomes" id="UP000243426">
    <property type="component" value="Chromosome I"/>
</dbReference>
<dbReference type="OrthoDB" id="9790526at2"/>
<keyword evidence="1" id="KW-0812">Transmembrane</keyword>
<dbReference type="InterPro" id="IPR012902">
    <property type="entry name" value="N_methyl_site"/>
</dbReference>
<sequence>MPSLRFMHARGFTYIEMLASLAIISLIASISFPLWTLQQEREKEQDLRLALREIRTAIDTYKHAYDEHRIEQREGSYGYPKSLGELVEGVVDVSTPDRRKLYFLRRIPLNPYMAADVPRDEHWIPLGYREQGKEQRGRDELFDIKAVVP</sequence>
<dbReference type="RefSeq" id="WP_157718607.1">
    <property type="nucleotide sequence ID" value="NZ_LT629748.1"/>
</dbReference>